<dbReference type="EMBL" id="FNMU01000003">
    <property type="protein sequence ID" value="SDW49823.1"/>
    <property type="molecule type" value="Genomic_DNA"/>
</dbReference>
<dbReference type="AlphaFoldDB" id="A0A1H2U0Q7"/>
<name>A0A1H2U0Q7_9EURY</name>
<protein>
    <recommendedName>
        <fullName evidence="2">Tritrans,polycis-undecaprenyl-diphosphate synthase (geranylgeranyl-diphosphate specific)</fullName>
        <ecNumber evidence="2">2.5.1.89</ecNumber>
    </recommendedName>
    <alternativeName>
        <fullName evidence="2">Undecaprenyl diphosphate synthase</fullName>
        <shortName evidence="2">UDS</shortName>
    </alternativeName>
    <alternativeName>
        <fullName evidence="2">Undecaprenyl pyrophosphate synthase</fullName>
        <shortName evidence="2">UPP synthase</shortName>
    </alternativeName>
</protein>
<dbReference type="RefSeq" id="WP_322787679.1">
    <property type="nucleotide sequence ID" value="NZ_CP017921.1"/>
</dbReference>
<dbReference type="GO" id="GO:0000287">
    <property type="term" value="F:magnesium ion binding"/>
    <property type="evidence" value="ECO:0007669"/>
    <property type="project" value="UniProtKB-UniRule"/>
</dbReference>
<gene>
    <name evidence="2" type="primary">uppS</name>
    <name evidence="3" type="ORF">SAMN04515625_1040</name>
</gene>
<comment type="cofactor">
    <cofactor evidence="2">
        <name>Mg(2+)</name>
        <dbReference type="ChEBI" id="CHEBI:18420"/>
    </cofactor>
    <text evidence="2">Binds 2 magnesium ions per subunit.</text>
</comment>
<dbReference type="NCBIfam" id="TIGR00055">
    <property type="entry name" value="uppS"/>
    <property type="match status" value="1"/>
</dbReference>
<dbReference type="GO" id="GO:0016094">
    <property type="term" value="P:polyprenol biosynthetic process"/>
    <property type="evidence" value="ECO:0007669"/>
    <property type="project" value="TreeGrafter"/>
</dbReference>
<feature type="active site" evidence="2">
    <location>
        <position position="36"/>
    </location>
</feature>
<dbReference type="EC" id="2.5.1.89" evidence="2"/>
<feature type="binding site" evidence="2">
    <location>
        <position position="85"/>
    </location>
    <ligand>
        <name>substrate</name>
    </ligand>
</feature>
<evidence type="ECO:0000256" key="1">
    <source>
        <dbReference type="ARBA" id="ARBA00022679"/>
    </source>
</evidence>
<organism evidence="3 4">
    <name type="scientific">Methanohalophilus halophilus</name>
    <dbReference type="NCBI Taxonomy" id="2177"/>
    <lineage>
        <taxon>Archaea</taxon>
        <taxon>Methanobacteriati</taxon>
        <taxon>Methanobacteriota</taxon>
        <taxon>Stenosarchaea group</taxon>
        <taxon>Methanomicrobia</taxon>
        <taxon>Methanosarcinales</taxon>
        <taxon>Methanosarcinaceae</taxon>
        <taxon>Methanohalophilus</taxon>
    </lineage>
</organism>
<proteinExistence type="inferred from homology"/>
<dbReference type="PANTHER" id="PTHR10291">
    <property type="entry name" value="DEHYDRODOLICHYL DIPHOSPHATE SYNTHASE FAMILY MEMBER"/>
    <property type="match status" value="1"/>
</dbReference>
<dbReference type="InterPro" id="IPR018520">
    <property type="entry name" value="UPP_synth-like_CS"/>
</dbReference>
<comment type="function">
    <text evidence="2">Catalyzes the sequential condensation of isopentenyl diphosphate (IPP) with geranylgeranyl diphosphate (GGPP) to yield (2Z,6Z,10Z,14Z,18Z,22Z,26Z,30E,34E,38E)-undecaprenyl diphosphate (tritrans,heptacis-UPP). It is probably the precursor of glycosyl carrier lipids.</text>
</comment>
<feature type="binding site" evidence="2">
    <location>
        <begin position="81"/>
        <end position="83"/>
    </location>
    <ligand>
        <name>substrate</name>
    </ligand>
</feature>
<keyword evidence="1 2" id="KW-0808">Transferase</keyword>
<feature type="binding site" evidence="2">
    <location>
        <position position="87"/>
    </location>
    <ligand>
        <name>substrate</name>
    </ligand>
</feature>
<evidence type="ECO:0000313" key="3">
    <source>
        <dbReference type="EMBL" id="SDW49823.1"/>
    </source>
</evidence>
<keyword evidence="2" id="KW-0460">Magnesium</keyword>
<dbReference type="InterPro" id="IPR036424">
    <property type="entry name" value="UPP_synth-like_sf"/>
</dbReference>
<dbReference type="GeneID" id="30583571"/>
<dbReference type="HAMAP" id="MF_01139">
    <property type="entry name" value="ISPT"/>
    <property type="match status" value="1"/>
</dbReference>
<dbReference type="CDD" id="cd00475">
    <property type="entry name" value="Cis_IPPS"/>
    <property type="match status" value="1"/>
</dbReference>
<feature type="binding site" evidence="2">
    <location>
        <begin position="37"/>
        <end position="40"/>
    </location>
    <ligand>
        <name>substrate</name>
    </ligand>
</feature>
<dbReference type="PROSITE" id="PS01066">
    <property type="entry name" value="UPP_SYNTHASE"/>
    <property type="match status" value="1"/>
</dbReference>
<feature type="binding site" evidence="2">
    <location>
        <position position="209"/>
    </location>
    <ligand>
        <name>substrate</name>
    </ligand>
</feature>
<evidence type="ECO:0000313" key="4">
    <source>
        <dbReference type="Proteomes" id="UP000198669"/>
    </source>
</evidence>
<feature type="binding site" evidence="2">
    <location>
        <position position="36"/>
    </location>
    <ligand>
        <name>Mg(2+)</name>
        <dbReference type="ChEBI" id="CHEBI:18420"/>
    </ligand>
</feature>
<accession>A0A1H2U0Q7</accession>
<comment type="subunit">
    <text evidence="2">Homodimer.</text>
</comment>
<dbReference type="Gene3D" id="3.40.1180.10">
    <property type="entry name" value="Decaprenyl diphosphate synthase-like"/>
    <property type="match status" value="1"/>
</dbReference>
<dbReference type="PANTHER" id="PTHR10291:SF43">
    <property type="entry name" value="DEHYDRODOLICHYL DIPHOSPHATE SYNTHASE COMPLEX SUBUNIT DHDDS"/>
    <property type="match status" value="1"/>
</dbReference>
<comment type="similarity">
    <text evidence="2">Belongs to the UPP synthase family.</text>
</comment>
<comment type="catalytic activity">
    <reaction evidence="2">
        <text>geranylgeranyl diphosphate + 7 isopentenyl diphosphate = tri-trans,hepta-cis-undecaprenyl diphosphate + 7 diphosphate</text>
        <dbReference type="Rhea" id="RHEA:27622"/>
        <dbReference type="ChEBI" id="CHEBI:33019"/>
        <dbReference type="ChEBI" id="CHEBI:57533"/>
        <dbReference type="ChEBI" id="CHEBI:60388"/>
        <dbReference type="ChEBI" id="CHEBI:128769"/>
        <dbReference type="EC" id="2.5.1.89"/>
    </reaction>
</comment>
<dbReference type="Pfam" id="PF01255">
    <property type="entry name" value="Prenyltransf"/>
    <property type="match status" value="1"/>
</dbReference>
<feature type="active site" description="Proton acceptor" evidence="2">
    <location>
        <position position="84"/>
    </location>
</feature>
<sequence length="296" mass="34735">MMWRILPELLYKGYEFFLERNIRNSKLPQHIAIIMDGNRRYAKKLGKFTSYGHTRGADITEKVIEWSYENGIKELTIYAFSTENFNRKKDEKKSILKLIGTRLEEMCVDERTHKRRLKVRIIGDRTLLPGDLLQSIDKVEMATKDYDRLKLNIAIAYGGRQDIIQAIREVARKVKTGDIEMGDITEKTISRHLYPEENSAVSNVDLIIRTGGNERVSNFLPWQACGNECAAYFCAPYWPDFRKIDFLRSIRTYQQRQEERSRTLSNRALHFIHNIEKKLDVRDVDTQPKKNPEKNS</sequence>
<dbReference type="SUPFAM" id="SSF64005">
    <property type="entry name" value="Undecaprenyl diphosphate synthase"/>
    <property type="match status" value="1"/>
</dbReference>
<dbReference type="Proteomes" id="UP000198669">
    <property type="component" value="Unassembled WGS sequence"/>
</dbReference>
<dbReference type="GO" id="GO:0045547">
    <property type="term" value="F:ditrans,polycis-polyprenyl diphosphate synthase [(2E,6E)-farnesyl diphosphate specific] activity"/>
    <property type="evidence" value="ECO:0007669"/>
    <property type="project" value="TreeGrafter"/>
</dbReference>
<dbReference type="InterPro" id="IPR001441">
    <property type="entry name" value="UPP_synth-like"/>
</dbReference>
<feature type="binding site" evidence="2">
    <location>
        <position position="228"/>
    </location>
    <ligand>
        <name>Mg(2+)</name>
        <dbReference type="ChEBI" id="CHEBI:18420"/>
    </ligand>
</feature>
<feature type="binding site" evidence="2">
    <location>
        <position position="53"/>
    </location>
    <ligand>
        <name>substrate</name>
    </ligand>
</feature>
<feature type="binding site" evidence="2">
    <location>
        <begin position="215"/>
        <end position="217"/>
    </location>
    <ligand>
        <name>substrate</name>
    </ligand>
</feature>
<reference evidence="3 4" key="1">
    <citation type="submission" date="2016-10" db="EMBL/GenBank/DDBJ databases">
        <authorList>
            <person name="de Groot N.N."/>
        </authorList>
    </citation>
    <scope>NUCLEOTIDE SEQUENCE [LARGE SCALE GENOMIC DNA]</scope>
    <source>
        <strain evidence="3 4">Z-7982</strain>
    </source>
</reference>
<comment type="caution">
    <text evidence="2">Lacks conserved residue(s) required for the propagation of feature annotation.</text>
</comment>
<evidence type="ECO:0000256" key="2">
    <source>
        <dbReference type="HAMAP-Rule" id="MF_01139"/>
    </source>
</evidence>
<keyword evidence="2" id="KW-0479">Metal-binding</keyword>